<dbReference type="EMBL" id="BMYR01000010">
    <property type="protein sequence ID" value="GGW67275.1"/>
    <property type="molecule type" value="Genomic_DNA"/>
</dbReference>
<evidence type="ECO:0000256" key="8">
    <source>
        <dbReference type="ARBA" id="ARBA00022692"/>
    </source>
</evidence>
<feature type="transmembrane region" description="Helical" evidence="17">
    <location>
        <begin position="31"/>
        <end position="52"/>
    </location>
</feature>
<accession>A0ABQ2WT83</accession>
<comment type="pathway">
    <text evidence="2">Phospholipid metabolism; phosphatidylglycerol biosynthesis; phosphatidylglycerol from CDP-diacylglycerol: step 1/2.</text>
</comment>
<dbReference type="PANTHER" id="PTHR14269">
    <property type="entry name" value="CDP-DIACYLGLYCEROL--GLYCEROL-3-PHOSPHATE 3-PHOSPHATIDYLTRANSFERASE-RELATED"/>
    <property type="match status" value="1"/>
</dbReference>
<evidence type="ECO:0000256" key="9">
    <source>
        <dbReference type="ARBA" id="ARBA00022989"/>
    </source>
</evidence>
<gene>
    <name evidence="18" type="primary">pgsA</name>
    <name evidence="18" type="ORF">GCM10008111_24100</name>
</gene>
<keyword evidence="9 17" id="KW-1133">Transmembrane helix</keyword>
<evidence type="ECO:0000256" key="11">
    <source>
        <dbReference type="ARBA" id="ARBA00023136"/>
    </source>
</evidence>
<evidence type="ECO:0000256" key="13">
    <source>
        <dbReference type="ARBA" id="ARBA00023264"/>
    </source>
</evidence>
<keyword evidence="6" id="KW-0444">Lipid biosynthesis</keyword>
<evidence type="ECO:0000256" key="15">
    <source>
        <dbReference type="NCBIfam" id="TIGR00560"/>
    </source>
</evidence>
<dbReference type="PANTHER" id="PTHR14269:SF62">
    <property type="entry name" value="CDP-DIACYLGLYCEROL--GLYCEROL-3-PHOSPHATE 3-PHOSPHATIDYLTRANSFERASE 1, CHLOROPLASTIC"/>
    <property type="match status" value="1"/>
</dbReference>
<dbReference type="PIRSF" id="PIRSF000847">
    <property type="entry name" value="Phos_ph_gly_syn"/>
    <property type="match status" value="1"/>
</dbReference>
<comment type="catalytic activity">
    <reaction evidence="14">
        <text>a CDP-1,2-diacyl-sn-glycerol + sn-glycerol 3-phosphate = a 1,2-diacyl-sn-glycero-3-phospho-(1'-sn-glycero-3'-phosphate) + CMP + H(+)</text>
        <dbReference type="Rhea" id="RHEA:12593"/>
        <dbReference type="ChEBI" id="CHEBI:15378"/>
        <dbReference type="ChEBI" id="CHEBI:57597"/>
        <dbReference type="ChEBI" id="CHEBI:58332"/>
        <dbReference type="ChEBI" id="CHEBI:60110"/>
        <dbReference type="ChEBI" id="CHEBI:60377"/>
        <dbReference type="EC" id="2.7.8.5"/>
    </reaction>
</comment>
<organism evidence="18 19">
    <name type="scientific">Alishewanella tabrizica</name>
    <dbReference type="NCBI Taxonomy" id="671278"/>
    <lineage>
        <taxon>Bacteria</taxon>
        <taxon>Pseudomonadati</taxon>
        <taxon>Pseudomonadota</taxon>
        <taxon>Gammaproteobacteria</taxon>
        <taxon>Alteromonadales</taxon>
        <taxon>Alteromonadaceae</taxon>
        <taxon>Alishewanella</taxon>
    </lineage>
</organism>
<dbReference type="Proteomes" id="UP000634667">
    <property type="component" value="Unassembled WGS sequence"/>
</dbReference>
<keyword evidence="13" id="KW-1208">Phospholipid metabolism</keyword>
<dbReference type="InterPro" id="IPR004570">
    <property type="entry name" value="Phosphatidylglycerol_P_synth"/>
</dbReference>
<dbReference type="EC" id="2.7.8.5" evidence="4 15"/>
<dbReference type="Gene3D" id="1.20.120.1760">
    <property type="match status" value="1"/>
</dbReference>
<proteinExistence type="inferred from homology"/>
<dbReference type="NCBIfam" id="TIGR00560">
    <property type="entry name" value="pgsA"/>
    <property type="match status" value="1"/>
</dbReference>
<evidence type="ECO:0000313" key="18">
    <source>
        <dbReference type="EMBL" id="GGW67275.1"/>
    </source>
</evidence>
<reference evidence="19" key="1">
    <citation type="journal article" date="2019" name="Int. J. Syst. Evol. Microbiol.">
        <title>The Global Catalogue of Microorganisms (GCM) 10K type strain sequencing project: providing services to taxonomists for standard genome sequencing and annotation.</title>
        <authorList>
            <consortium name="The Broad Institute Genomics Platform"/>
            <consortium name="The Broad Institute Genome Sequencing Center for Infectious Disease"/>
            <person name="Wu L."/>
            <person name="Ma J."/>
        </authorList>
    </citation>
    <scope>NUCLEOTIDE SEQUENCE [LARGE SCALE GENOMIC DNA]</scope>
    <source>
        <strain evidence="19">KCTC 23723</strain>
    </source>
</reference>
<evidence type="ECO:0000256" key="4">
    <source>
        <dbReference type="ARBA" id="ARBA00013170"/>
    </source>
</evidence>
<evidence type="ECO:0000256" key="14">
    <source>
        <dbReference type="ARBA" id="ARBA00048586"/>
    </source>
</evidence>
<comment type="caution">
    <text evidence="18">The sequence shown here is derived from an EMBL/GenBank/DDBJ whole genome shotgun (WGS) entry which is preliminary data.</text>
</comment>
<feature type="transmembrane region" description="Helical" evidence="17">
    <location>
        <begin position="148"/>
        <end position="169"/>
    </location>
</feature>
<feature type="transmembrane region" description="Helical" evidence="17">
    <location>
        <begin position="120"/>
        <end position="142"/>
    </location>
</feature>
<keyword evidence="19" id="KW-1185">Reference proteome</keyword>
<dbReference type="InterPro" id="IPR000462">
    <property type="entry name" value="CDP-OH_P_trans"/>
</dbReference>
<evidence type="ECO:0000256" key="5">
    <source>
        <dbReference type="ARBA" id="ARBA00014944"/>
    </source>
</evidence>
<dbReference type="PROSITE" id="PS00379">
    <property type="entry name" value="CDP_ALCOHOL_P_TRANSF"/>
    <property type="match status" value="1"/>
</dbReference>
<evidence type="ECO:0000256" key="16">
    <source>
        <dbReference type="RuleBase" id="RU003750"/>
    </source>
</evidence>
<keyword evidence="12" id="KW-0594">Phospholipid biosynthesis</keyword>
<protein>
    <recommendedName>
        <fullName evidence="5 15">CDP-diacylglycerol--glycerol-3-phosphate 3-phosphatidyltransferase</fullName>
        <ecNumber evidence="4 15">2.7.8.5</ecNumber>
    </recommendedName>
</protein>
<name>A0ABQ2WT83_9ALTE</name>
<keyword evidence="10" id="KW-0443">Lipid metabolism</keyword>
<comment type="subcellular location">
    <subcellularLocation>
        <location evidence="1">Membrane</location>
        <topology evidence="1">Multi-pass membrane protein</topology>
    </subcellularLocation>
</comment>
<keyword evidence="7 16" id="KW-0808">Transferase</keyword>
<evidence type="ECO:0000256" key="1">
    <source>
        <dbReference type="ARBA" id="ARBA00004141"/>
    </source>
</evidence>
<comment type="similarity">
    <text evidence="3 16">Belongs to the CDP-alcohol phosphatidyltransferase class-I family.</text>
</comment>
<dbReference type="InterPro" id="IPR050324">
    <property type="entry name" value="CDP-alcohol_PTase-I"/>
</dbReference>
<dbReference type="InterPro" id="IPR048254">
    <property type="entry name" value="CDP_ALCOHOL_P_TRANSF_CS"/>
</dbReference>
<feature type="transmembrane region" description="Helical" evidence="17">
    <location>
        <begin position="6"/>
        <end position="24"/>
    </location>
</feature>
<evidence type="ECO:0000256" key="7">
    <source>
        <dbReference type="ARBA" id="ARBA00022679"/>
    </source>
</evidence>
<evidence type="ECO:0000256" key="3">
    <source>
        <dbReference type="ARBA" id="ARBA00010441"/>
    </source>
</evidence>
<keyword evidence="8 17" id="KW-0812">Transmembrane</keyword>
<evidence type="ECO:0000256" key="6">
    <source>
        <dbReference type="ARBA" id="ARBA00022516"/>
    </source>
</evidence>
<evidence type="ECO:0000256" key="10">
    <source>
        <dbReference type="ARBA" id="ARBA00023098"/>
    </source>
</evidence>
<evidence type="ECO:0000256" key="2">
    <source>
        <dbReference type="ARBA" id="ARBA00005042"/>
    </source>
</evidence>
<dbReference type="RefSeq" id="WP_189483480.1">
    <property type="nucleotide sequence ID" value="NZ_BMYR01000010.1"/>
</dbReference>
<keyword evidence="11 17" id="KW-0472">Membrane</keyword>
<feature type="transmembrane region" description="Helical" evidence="17">
    <location>
        <begin position="72"/>
        <end position="99"/>
    </location>
</feature>
<evidence type="ECO:0000313" key="19">
    <source>
        <dbReference type="Proteomes" id="UP000634667"/>
    </source>
</evidence>
<evidence type="ECO:0000256" key="12">
    <source>
        <dbReference type="ARBA" id="ARBA00023209"/>
    </source>
</evidence>
<evidence type="ECO:0000256" key="17">
    <source>
        <dbReference type="SAM" id="Phobius"/>
    </source>
</evidence>
<sequence>MWNIPNLLTVFRLMLIPVFIYCFYSGLENARFWSALVFCLAAVTDALDGYLARKLEQSTPFGAFLDPVADKVMVATALVLVAVDIKTLWVIIPAIIMISREIVISALREWMAGLGKRANVAVSNLGKYKTIAQMLALIGLIWQPQITLLAWFTPLGMALLYIATVLTLWSMYEYLRAAWVDLATQ</sequence>
<dbReference type="InterPro" id="IPR043130">
    <property type="entry name" value="CDP-OH_PTrfase_TM_dom"/>
</dbReference>
<dbReference type="Pfam" id="PF01066">
    <property type="entry name" value="CDP-OH_P_transf"/>
    <property type="match status" value="1"/>
</dbReference>